<sequence>GAGVAPQGPRPPGTRRRTVALHDVTTRRDEG</sequence>
<protein>
    <submittedName>
        <fullName evidence="2">Uncharacterized protein</fullName>
    </submittedName>
</protein>
<feature type="non-terminal residue" evidence="2">
    <location>
        <position position="1"/>
    </location>
</feature>
<organism evidence="2">
    <name type="scientific">uncultured Actinomycetospora sp</name>
    <dbReference type="NCBI Taxonomy" id="1135996"/>
    <lineage>
        <taxon>Bacteria</taxon>
        <taxon>Bacillati</taxon>
        <taxon>Actinomycetota</taxon>
        <taxon>Actinomycetes</taxon>
        <taxon>Pseudonocardiales</taxon>
        <taxon>Pseudonocardiaceae</taxon>
        <taxon>Actinomycetospora</taxon>
        <taxon>environmental samples</taxon>
    </lineage>
</organism>
<proteinExistence type="predicted"/>
<evidence type="ECO:0000256" key="1">
    <source>
        <dbReference type="SAM" id="MobiDB-lite"/>
    </source>
</evidence>
<feature type="region of interest" description="Disordered" evidence="1">
    <location>
        <begin position="1"/>
        <end position="31"/>
    </location>
</feature>
<evidence type="ECO:0000313" key="2">
    <source>
        <dbReference type="EMBL" id="CAA9230355.1"/>
    </source>
</evidence>
<dbReference type="EMBL" id="CADCTH010000133">
    <property type="protein sequence ID" value="CAA9230355.1"/>
    <property type="molecule type" value="Genomic_DNA"/>
</dbReference>
<accession>A0A6J4HT62</accession>
<name>A0A6J4HT62_9PSEU</name>
<reference evidence="2" key="1">
    <citation type="submission" date="2020-02" db="EMBL/GenBank/DDBJ databases">
        <authorList>
            <person name="Meier V. D."/>
        </authorList>
    </citation>
    <scope>NUCLEOTIDE SEQUENCE</scope>
    <source>
        <strain evidence="2">AVDCRST_MAG54</strain>
    </source>
</reference>
<gene>
    <name evidence="2" type="ORF">AVDCRST_MAG54-988</name>
</gene>
<dbReference type="AlphaFoldDB" id="A0A6J4HT62"/>